<evidence type="ECO:0000313" key="2">
    <source>
        <dbReference type="Proteomes" id="UP001174748"/>
    </source>
</evidence>
<reference evidence="1" key="1">
    <citation type="submission" date="2023-01" db="EMBL/GenBank/DDBJ databases">
        <title>Genomic dissection of endemic carbapenem resistance: metallo-beta-lactamase gene dissemination through clonal, plasmid and integron transfer pathways.</title>
        <authorList>
            <person name="Macesic N."/>
        </authorList>
    </citation>
    <scope>NUCLEOTIDE SEQUENCE</scope>
    <source>
        <strain evidence="1">CPO382</strain>
    </source>
</reference>
<dbReference type="RefSeq" id="WP_285097883.1">
    <property type="nucleotide sequence ID" value="NZ_JARTOI010000001.1"/>
</dbReference>
<gene>
    <name evidence="1" type="ORF">P9921_00665</name>
</gene>
<dbReference type="Proteomes" id="UP001174748">
    <property type="component" value="Unassembled WGS sequence"/>
</dbReference>
<accession>A0ABT7G725</accession>
<evidence type="ECO:0000313" key="1">
    <source>
        <dbReference type="EMBL" id="MDK5169002.1"/>
    </source>
</evidence>
<keyword evidence="2" id="KW-1185">Reference proteome</keyword>
<dbReference type="EMBL" id="JARTOI010000001">
    <property type="protein sequence ID" value="MDK5169002.1"/>
    <property type="molecule type" value="Genomic_DNA"/>
</dbReference>
<proteinExistence type="predicted"/>
<name>A0ABT7G725_9GAMM</name>
<sequence>MANKKSLRDKIANYENLSNSKIDSMISRLPNDGNSYYFLKENHADRPSAESKIQLILYELRFMLYEKYGIDNTIIVALANHYHKEQLEVSEREKAKTIETMQSNLDEIMSLGDDFDFDDE</sequence>
<organism evidence="1 2">
    <name type="scientific">Serratia nevei</name>
    <dbReference type="NCBI Taxonomy" id="2703794"/>
    <lineage>
        <taxon>Bacteria</taxon>
        <taxon>Pseudomonadati</taxon>
        <taxon>Pseudomonadota</taxon>
        <taxon>Gammaproteobacteria</taxon>
        <taxon>Enterobacterales</taxon>
        <taxon>Yersiniaceae</taxon>
        <taxon>Serratia</taxon>
    </lineage>
</organism>
<protein>
    <submittedName>
        <fullName evidence="1">Uncharacterized protein</fullName>
    </submittedName>
</protein>
<comment type="caution">
    <text evidence="1">The sequence shown here is derived from an EMBL/GenBank/DDBJ whole genome shotgun (WGS) entry which is preliminary data.</text>
</comment>